<feature type="transmembrane region" description="Helical" evidence="5">
    <location>
        <begin position="119"/>
        <end position="137"/>
    </location>
</feature>
<evidence type="ECO:0000313" key="6">
    <source>
        <dbReference type="EMBL" id="UQC85120.1"/>
    </source>
</evidence>
<dbReference type="KEGG" id="clup:CLUP02_10616"/>
<sequence length="979" mass="106490">MQKTQQQHLYTESNPPENSDTPGFMPTQSDPSRSVYPLSSLHLSIYPSRFGSGVLALLLPRVFDALSVFTNHQGSRVQGCVYGVLHRIYCDGLAWSGIILFCSFSIFQTRNCRVDSISQASFLTLVVIIRLWSFFGFPTPLRSANLFAHDESPWYYSVPFSRSLSGPSAKLERELRWPYRVILPSHTHLHSGSKPALLRRPQSSSSPTLKLRITTLAMAKVRRNSAITAAVCYFIAIIFLILVIIGNTSIKPVLTDIYFFKLDVSDIIPLSSANAVLLNSVARSLGLHDFYQVGLWNFCEGYNDEGVTFCSTPQRMWWFNPIEILTNELLAGATIALPSEVSTILNILRIGQQVMFGLFISGISLAAALIVVTPLVMRSRWWSLPVAIFAGIAGLLVTVASIIGTVMSVGAKIALTQQSELNINAVLGVRMFVFMWLASALVDLAAILHMAMGCCCSPRKEREAAAAAAAGGASTTPEKTTNTTESGEKPSRLPAFMRKRSPRKVGDVGGLIHRTTSWGIDTDHCVRDLEPGSISTPSPARNNGFEIEQWRWWLRFNRMTMTIDFWANGQSSRDEQASSRIQYVGNAGKLQAPNVASLYLGAGTPPNDREPRLIFRNWEAQTTAPRKLLSFSYQPKIAPAPLSFVVLHLHLSVLFQIQSDLSSNLTIEPVPEVKLQQQLHLPQRNSRKSAAMDVASLFNVKDKNILVTGGAKGIGYMISEGYITNGATVYISSRDAKACSASAAALTAKGPGKCHAIPADLQKLDDCRRLVDELAEQTGGRLHVLVNNSGAAWGDAFETYPDAAWTKLLTLNLQRVFTLTQLAAPLLEAAASSGAGAGDPSRIINIGSVDGLRVPLISSYAYSASKAGLHHLSRALARELGPRGVTSNTLACGPFESKMMAATLETMRDTIEGEIPMRRIGTPQDVAGACLFLSGRAGAFVTGATITVDGGIMEISSEFGSFFQAQDYGENIDTAICNP</sequence>
<feature type="transmembrane region" description="Helical" evidence="5">
    <location>
        <begin position="329"/>
        <end position="348"/>
    </location>
</feature>
<feature type="transmembrane region" description="Helical" evidence="5">
    <location>
        <begin position="382"/>
        <end position="415"/>
    </location>
</feature>
<dbReference type="PRINTS" id="PR00081">
    <property type="entry name" value="GDHRDH"/>
</dbReference>
<dbReference type="EMBL" id="CP019477">
    <property type="protein sequence ID" value="UQC85120.1"/>
    <property type="molecule type" value="Genomic_DNA"/>
</dbReference>
<accession>A0A9Q8SXU7</accession>
<evidence type="ECO:0000313" key="7">
    <source>
        <dbReference type="Proteomes" id="UP000830671"/>
    </source>
</evidence>
<dbReference type="GeneID" id="73344600"/>
<dbReference type="PRINTS" id="PR00080">
    <property type="entry name" value="SDRFAMILY"/>
</dbReference>
<dbReference type="InterPro" id="IPR002347">
    <property type="entry name" value="SDR_fam"/>
</dbReference>
<dbReference type="PANTHER" id="PTHR43618:SF17">
    <property type="entry name" value="RHAMNOLIPIDS BIOSYNTHESIS 3-OXOACYL-[ACYL-CARRIER-PROTEIN] REDUCTASE"/>
    <property type="match status" value="1"/>
</dbReference>
<feature type="transmembrane region" description="Helical" evidence="5">
    <location>
        <begin position="88"/>
        <end position="107"/>
    </location>
</feature>
<dbReference type="InterPro" id="IPR009571">
    <property type="entry name" value="SUR7/Rim9-like_fungi"/>
</dbReference>
<dbReference type="RefSeq" id="XP_049146735.1">
    <property type="nucleotide sequence ID" value="XM_049289590.1"/>
</dbReference>
<dbReference type="InterPro" id="IPR036291">
    <property type="entry name" value="NAD(P)-bd_dom_sf"/>
</dbReference>
<dbReference type="Pfam" id="PF06687">
    <property type="entry name" value="SUR7"/>
    <property type="match status" value="1"/>
</dbReference>
<protein>
    <submittedName>
        <fullName evidence="6">SUR7 protein</fullName>
    </submittedName>
</protein>
<evidence type="ECO:0000256" key="5">
    <source>
        <dbReference type="SAM" id="Phobius"/>
    </source>
</evidence>
<name>A0A9Q8SXU7_9PEZI</name>
<keyword evidence="5" id="KW-0472">Membrane</keyword>
<dbReference type="SUPFAM" id="SSF51735">
    <property type="entry name" value="NAD(P)-binding Rossmann-fold domains"/>
    <property type="match status" value="1"/>
</dbReference>
<dbReference type="FunFam" id="3.40.50.720:FF:000084">
    <property type="entry name" value="Short-chain dehydrogenase reductase"/>
    <property type="match status" value="1"/>
</dbReference>
<feature type="transmembrane region" description="Helical" evidence="5">
    <location>
        <begin position="226"/>
        <end position="245"/>
    </location>
</feature>
<keyword evidence="7" id="KW-1185">Reference proteome</keyword>
<evidence type="ECO:0000256" key="2">
    <source>
        <dbReference type="ARBA" id="ARBA00022857"/>
    </source>
</evidence>
<dbReference type="PROSITE" id="PS00061">
    <property type="entry name" value="ADH_SHORT"/>
    <property type="match status" value="1"/>
</dbReference>
<dbReference type="Gene3D" id="3.40.50.720">
    <property type="entry name" value="NAD(P)-binding Rossmann-like Domain"/>
    <property type="match status" value="1"/>
</dbReference>
<keyword evidence="5" id="KW-0812">Transmembrane</keyword>
<dbReference type="GO" id="GO:0005886">
    <property type="term" value="C:plasma membrane"/>
    <property type="evidence" value="ECO:0007669"/>
    <property type="project" value="InterPro"/>
</dbReference>
<dbReference type="Proteomes" id="UP000830671">
    <property type="component" value="Chromosome 5"/>
</dbReference>
<dbReference type="Pfam" id="PF13561">
    <property type="entry name" value="adh_short_C2"/>
    <property type="match status" value="1"/>
</dbReference>
<comment type="similarity">
    <text evidence="1">Belongs to the short-chain dehydrogenases/reductases (SDR) family.</text>
</comment>
<feature type="region of interest" description="Disordered" evidence="4">
    <location>
        <begin position="467"/>
        <end position="492"/>
    </location>
</feature>
<evidence type="ECO:0000256" key="3">
    <source>
        <dbReference type="ARBA" id="ARBA00023002"/>
    </source>
</evidence>
<reference evidence="6" key="1">
    <citation type="journal article" date="2021" name="Mol. Plant Microbe Interact.">
        <title>Complete Genome Sequence of the Plant-Pathogenic Fungus Colletotrichum lupini.</title>
        <authorList>
            <person name="Baroncelli R."/>
            <person name="Pensec F."/>
            <person name="Da Lio D."/>
            <person name="Boufleur T."/>
            <person name="Vicente I."/>
            <person name="Sarrocco S."/>
            <person name="Picot A."/>
            <person name="Baraldi E."/>
            <person name="Sukno S."/>
            <person name="Thon M."/>
            <person name="Le Floch G."/>
        </authorList>
    </citation>
    <scope>NUCLEOTIDE SEQUENCE</scope>
    <source>
        <strain evidence="6">IMI 504893</strain>
    </source>
</reference>
<dbReference type="PANTHER" id="PTHR43618">
    <property type="entry name" value="7-ALPHA-HYDROXYSTEROID DEHYDROGENASE"/>
    <property type="match status" value="1"/>
</dbReference>
<keyword evidence="3" id="KW-0560">Oxidoreductase</keyword>
<organism evidence="6 7">
    <name type="scientific">Colletotrichum lupini</name>
    <dbReference type="NCBI Taxonomy" id="145971"/>
    <lineage>
        <taxon>Eukaryota</taxon>
        <taxon>Fungi</taxon>
        <taxon>Dikarya</taxon>
        <taxon>Ascomycota</taxon>
        <taxon>Pezizomycotina</taxon>
        <taxon>Sordariomycetes</taxon>
        <taxon>Hypocreomycetidae</taxon>
        <taxon>Glomerellales</taxon>
        <taxon>Glomerellaceae</taxon>
        <taxon>Colletotrichum</taxon>
        <taxon>Colletotrichum acutatum species complex</taxon>
    </lineage>
</organism>
<dbReference type="InterPro" id="IPR020904">
    <property type="entry name" value="Sc_DH/Rdtase_CS"/>
</dbReference>
<keyword evidence="5" id="KW-1133">Transmembrane helix</keyword>
<gene>
    <name evidence="6" type="ORF">CLUP02_10616</name>
</gene>
<evidence type="ECO:0000256" key="1">
    <source>
        <dbReference type="ARBA" id="ARBA00006484"/>
    </source>
</evidence>
<feature type="region of interest" description="Disordered" evidence="4">
    <location>
        <begin position="1"/>
        <end position="32"/>
    </location>
</feature>
<dbReference type="AlphaFoldDB" id="A0A9Q8SXU7"/>
<feature type="compositionally biased region" description="Low complexity" evidence="4">
    <location>
        <begin position="467"/>
        <end position="484"/>
    </location>
</feature>
<feature type="transmembrane region" description="Helical" evidence="5">
    <location>
        <begin position="355"/>
        <end position="376"/>
    </location>
</feature>
<keyword evidence="2" id="KW-0521">NADP</keyword>
<feature type="transmembrane region" description="Helical" evidence="5">
    <location>
        <begin position="427"/>
        <end position="452"/>
    </location>
</feature>
<evidence type="ECO:0000256" key="4">
    <source>
        <dbReference type="SAM" id="MobiDB-lite"/>
    </source>
</evidence>
<dbReference type="GO" id="GO:0016491">
    <property type="term" value="F:oxidoreductase activity"/>
    <property type="evidence" value="ECO:0007669"/>
    <property type="project" value="UniProtKB-KW"/>
</dbReference>
<dbReference type="InterPro" id="IPR052178">
    <property type="entry name" value="Sec_Metab_Biosynth_SDR"/>
</dbReference>
<proteinExistence type="inferred from homology"/>